<reference evidence="2 3" key="1">
    <citation type="submission" date="2019-01" db="EMBL/GenBank/DDBJ databases">
        <authorList>
            <consortium name="Pathogen Informatics"/>
        </authorList>
    </citation>
    <scope>NUCLEOTIDE SEQUENCE [LARGE SCALE GENOMIC DNA]</scope>
    <source>
        <strain evidence="2 3">NCTC10118</strain>
    </source>
</reference>
<dbReference type="EMBL" id="LR214972">
    <property type="protein sequence ID" value="VEU62762.1"/>
    <property type="molecule type" value="Genomic_DNA"/>
</dbReference>
<name>A0A449ACM7_9BACT</name>
<dbReference type="InterPro" id="IPR036063">
    <property type="entry name" value="Smr_dom_sf"/>
</dbReference>
<dbReference type="SUPFAM" id="SSF160443">
    <property type="entry name" value="SMR domain-like"/>
    <property type="match status" value="1"/>
</dbReference>
<keyword evidence="3" id="KW-1185">Reference proteome</keyword>
<evidence type="ECO:0000313" key="3">
    <source>
        <dbReference type="Proteomes" id="UP000289952"/>
    </source>
</evidence>
<dbReference type="Proteomes" id="UP000289952">
    <property type="component" value="Chromosome"/>
</dbReference>
<accession>A0A449ACM7</accession>
<organism evidence="2 3">
    <name type="scientific">Mycoplasmopsis bovirhinis</name>
    <dbReference type="NCBI Taxonomy" id="29553"/>
    <lineage>
        <taxon>Bacteria</taxon>
        <taxon>Bacillati</taxon>
        <taxon>Mycoplasmatota</taxon>
        <taxon>Mycoplasmoidales</taxon>
        <taxon>Metamycoplasmataceae</taxon>
        <taxon>Mycoplasmopsis</taxon>
    </lineage>
</organism>
<dbReference type="InterPro" id="IPR002625">
    <property type="entry name" value="Smr_dom"/>
</dbReference>
<dbReference type="RefSeq" id="WP_129620989.1">
    <property type="nucleotide sequence ID" value="NZ_LR214972.1"/>
</dbReference>
<feature type="domain" description="Smr" evidence="1">
    <location>
        <begin position="5"/>
        <end position="81"/>
    </location>
</feature>
<dbReference type="Pfam" id="PF01713">
    <property type="entry name" value="Smr"/>
    <property type="match status" value="1"/>
</dbReference>
<proteinExistence type="predicted"/>
<gene>
    <name evidence="2" type="ORF">NCTC10118_00127</name>
</gene>
<evidence type="ECO:0000313" key="2">
    <source>
        <dbReference type="EMBL" id="VEU62762.1"/>
    </source>
</evidence>
<dbReference type="PROSITE" id="PS50828">
    <property type="entry name" value="SMR"/>
    <property type="match status" value="1"/>
</dbReference>
<evidence type="ECO:0000259" key="1">
    <source>
        <dbReference type="PROSITE" id="PS50828"/>
    </source>
</evidence>
<dbReference type="AlphaFoldDB" id="A0A449ACM7"/>
<sequence>MRREIDLHGFLAEEALILIQKNIFDLESNKLTELIFITGKGSGVLKTTIENFVKNYNKHNHKQLTYKQINEGKYTLWFDYENNSINHYDSYWSAKQISDQELNELFDQFKK</sequence>
<dbReference type="OrthoDB" id="401369at2"/>
<dbReference type="Gene3D" id="3.30.1370.110">
    <property type="match status" value="1"/>
</dbReference>
<protein>
    <submittedName>
        <fullName evidence="2">Recombination and DNA strand exchange inhibitor protein</fullName>
    </submittedName>
</protein>